<gene>
    <name evidence="1" type="ORF">PBRA_005035</name>
</gene>
<keyword evidence="2" id="KW-1185">Reference proteome</keyword>
<sequence>MTFDIHVEVKHFLETYGKKNGFHVIQHSLRKTFARISSLCLSVHSGRGISERFEKNRVYEGSILFLVNIPNVHGCGMTGGNGHCIYTTP</sequence>
<evidence type="ECO:0000313" key="2">
    <source>
        <dbReference type="Proteomes" id="UP000039324"/>
    </source>
</evidence>
<dbReference type="AlphaFoldDB" id="A0A0G4IMJ0"/>
<proteinExistence type="predicted"/>
<dbReference type="EMBL" id="CDSF01000057">
    <property type="protein sequence ID" value="CEO96364.1"/>
    <property type="molecule type" value="Genomic_DNA"/>
</dbReference>
<name>A0A0G4IMJ0_PLABS</name>
<dbReference type="Proteomes" id="UP000039324">
    <property type="component" value="Unassembled WGS sequence"/>
</dbReference>
<evidence type="ECO:0000313" key="1">
    <source>
        <dbReference type="EMBL" id="CEO96364.1"/>
    </source>
</evidence>
<protein>
    <submittedName>
        <fullName evidence="1">Uncharacterized protein</fullName>
    </submittedName>
</protein>
<organism evidence="1 2">
    <name type="scientific">Plasmodiophora brassicae</name>
    <name type="common">Clubroot disease agent</name>
    <dbReference type="NCBI Taxonomy" id="37360"/>
    <lineage>
        <taxon>Eukaryota</taxon>
        <taxon>Sar</taxon>
        <taxon>Rhizaria</taxon>
        <taxon>Endomyxa</taxon>
        <taxon>Phytomyxea</taxon>
        <taxon>Plasmodiophorida</taxon>
        <taxon>Plasmodiophoridae</taxon>
        <taxon>Plasmodiophora</taxon>
    </lineage>
</organism>
<accession>A0A0G4IMJ0</accession>
<reference evidence="1 2" key="1">
    <citation type="submission" date="2015-02" db="EMBL/GenBank/DDBJ databases">
        <authorList>
            <person name="Chooi Y.-H."/>
        </authorList>
    </citation>
    <scope>NUCLEOTIDE SEQUENCE [LARGE SCALE GENOMIC DNA]</scope>
    <source>
        <strain evidence="1">E3</strain>
    </source>
</reference>